<gene>
    <name evidence="3" type="ORF">D9756_007403</name>
</gene>
<dbReference type="OrthoDB" id="416777at2759"/>
<dbReference type="PANTHER" id="PTHR21314:SF1">
    <property type="entry name" value="QUEUOSINE SALVAGE PROTEIN"/>
    <property type="match status" value="1"/>
</dbReference>
<organism evidence="3 4">
    <name type="scientific">Leucocoprinus leucothites</name>
    <dbReference type="NCBI Taxonomy" id="201217"/>
    <lineage>
        <taxon>Eukaryota</taxon>
        <taxon>Fungi</taxon>
        <taxon>Dikarya</taxon>
        <taxon>Basidiomycota</taxon>
        <taxon>Agaricomycotina</taxon>
        <taxon>Agaricomycetes</taxon>
        <taxon>Agaricomycetidae</taxon>
        <taxon>Agaricales</taxon>
        <taxon>Agaricineae</taxon>
        <taxon>Agaricaceae</taxon>
        <taxon>Leucocoprinus</taxon>
    </lineage>
</organism>
<keyword evidence="1" id="KW-0378">Hydrolase</keyword>
<dbReference type="EC" id="3.2.2.-" evidence="1"/>
<comment type="function">
    <text evidence="1">Catalyzes the hydrolysis of queuosine 5'-phosphate, releasing the nucleobase queuine (q). Is required for salvage of queuine from exogenous queuosine (Q) that is imported and then converted to queuosine 5'-phosphate intracellularly.</text>
</comment>
<dbReference type="GO" id="GO:0016787">
    <property type="term" value="F:hydrolase activity"/>
    <property type="evidence" value="ECO:0007669"/>
    <property type="project" value="UniProtKB-KW"/>
</dbReference>
<dbReference type="InterPro" id="IPR019438">
    <property type="entry name" value="Q_salvage"/>
</dbReference>
<comment type="similarity">
    <text evidence="1">Belongs to the QNG1 protein family.</text>
</comment>
<dbReference type="Pfam" id="PF10343">
    <property type="entry name" value="Q_salvage"/>
    <property type="match status" value="1"/>
</dbReference>
<dbReference type="GO" id="GO:0006400">
    <property type="term" value="P:tRNA modification"/>
    <property type="evidence" value="ECO:0007669"/>
    <property type="project" value="TreeGrafter"/>
</dbReference>
<evidence type="ECO:0000313" key="3">
    <source>
        <dbReference type="EMBL" id="KAF5351830.1"/>
    </source>
</evidence>
<evidence type="ECO:0000256" key="2">
    <source>
        <dbReference type="SAM" id="MobiDB-lite"/>
    </source>
</evidence>
<dbReference type="AlphaFoldDB" id="A0A8H5D1C4"/>
<comment type="caution">
    <text evidence="3">The sequence shown here is derived from an EMBL/GenBank/DDBJ whole genome shotgun (WGS) entry which is preliminary data.</text>
</comment>
<accession>A0A8H5D1C4</accession>
<dbReference type="PANTHER" id="PTHR21314">
    <property type="entry name" value="QUEUOSINE 5'-PHOSPHATE N-GLYCOSYLASE_HYDROLASE-RELATED"/>
    <property type="match status" value="1"/>
</dbReference>
<reference evidence="3 4" key="1">
    <citation type="journal article" date="2020" name="ISME J.">
        <title>Uncovering the hidden diversity of litter-decomposition mechanisms in mushroom-forming fungi.</title>
        <authorList>
            <person name="Floudas D."/>
            <person name="Bentzer J."/>
            <person name="Ahren D."/>
            <person name="Johansson T."/>
            <person name="Persson P."/>
            <person name="Tunlid A."/>
        </authorList>
    </citation>
    <scope>NUCLEOTIDE SEQUENCE [LARGE SCALE GENOMIC DNA]</scope>
    <source>
        <strain evidence="3 4">CBS 146.42</strain>
    </source>
</reference>
<evidence type="ECO:0000313" key="4">
    <source>
        <dbReference type="Proteomes" id="UP000559027"/>
    </source>
</evidence>
<keyword evidence="4" id="KW-1185">Reference proteome</keyword>
<sequence>MVSKPPFPTSGHYLTAIRESTRELRTRANIKITVDAIERLLRSAAFTSSFQRVSAVHGLNLPLKFDSHLEELNLISVLSLLNFASGYRVSLHQQLGRGAWDTIRAFVFSLYITSSSGENLLSSRGMQAINMTKVAELIGVSLHTERPHENLPGVVVGELGGPLYDLVKQVTEVMNQTGAILVSGGYPNLGSFILEALKEGGRSTNQDSGALEVVLERLVKAFPAFQDMAIVDGQPVYCFKKALFLIHAIKVRFGTISPLPFPIPSTKDNPVFTDNVIPSMLIHLGVLDLSQAPGLSGLFPSANSEQSLRDLLGPAPEVKSNPKIQPRQASTKAPKEGPVLSNDQAFKLRAAAIDACEMIVSHARSLGASSPEPLEQGSTAWIREITLPELDMWLWSVAKDRSDYRALERFAQRDTVFY</sequence>
<dbReference type="EMBL" id="JAACJO010000012">
    <property type="protein sequence ID" value="KAF5351830.1"/>
    <property type="molecule type" value="Genomic_DNA"/>
</dbReference>
<proteinExistence type="inferred from homology"/>
<dbReference type="Proteomes" id="UP000559027">
    <property type="component" value="Unassembled WGS sequence"/>
</dbReference>
<protein>
    <recommendedName>
        <fullName evidence="1">Queuosine 5'-phosphate N-glycosylase/hydrolase</fullName>
        <ecNumber evidence="1">3.2.2.-</ecNumber>
    </recommendedName>
    <alternativeName>
        <fullName evidence="1">Queuosine-nucleotide N-glycosylase/hydrolase</fullName>
    </alternativeName>
</protein>
<evidence type="ECO:0000256" key="1">
    <source>
        <dbReference type="RuleBase" id="RU365002"/>
    </source>
</evidence>
<name>A0A8H5D1C4_9AGAR</name>
<feature type="region of interest" description="Disordered" evidence="2">
    <location>
        <begin position="312"/>
        <end position="338"/>
    </location>
</feature>
<comment type="catalytic activity">
    <reaction evidence="1">
        <text>queuosine 5'-phosphate + H2O = queuine + D-ribose 5-phosphate</text>
        <dbReference type="Rhea" id="RHEA:75387"/>
        <dbReference type="ChEBI" id="CHEBI:15377"/>
        <dbReference type="ChEBI" id="CHEBI:17433"/>
        <dbReference type="ChEBI" id="CHEBI:78346"/>
        <dbReference type="ChEBI" id="CHEBI:194371"/>
    </reaction>
    <physiologicalReaction direction="left-to-right" evidence="1">
        <dbReference type="Rhea" id="RHEA:75388"/>
    </physiologicalReaction>
</comment>